<evidence type="ECO:0000313" key="3">
    <source>
        <dbReference type="Proteomes" id="UP001597492"/>
    </source>
</evidence>
<dbReference type="SUPFAM" id="SSF52540">
    <property type="entry name" value="P-loop containing nucleoside triphosphate hydrolases"/>
    <property type="match status" value="1"/>
</dbReference>
<reference evidence="3" key="1">
    <citation type="journal article" date="2019" name="Int. J. Syst. Evol. Microbiol.">
        <title>The Global Catalogue of Microorganisms (GCM) 10K type strain sequencing project: providing services to taxonomists for standard genome sequencing and annotation.</title>
        <authorList>
            <consortium name="The Broad Institute Genomics Platform"/>
            <consortium name="The Broad Institute Genome Sequencing Center for Infectious Disease"/>
            <person name="Wu L."/>
            <person name="Ma J."/>
        </authorList>
    </citation>
    <scope>NUCLEOTIDE SEQUENCE [LARGE SCALE GENOMIC DNA]</scope>
    <source>
        <strain evidence="3">TISTR 1514</strain>
    </source>
</reference>
<proteinExistence type="predicted"/>
<dbReference type="InterPro" id="IPR011703">
    <property type="entry name" value="ATPase_AAA-3"/>
</dbReference>
<gene>
    <name evidence="2" type="ORF">ACFSW7_09105</name>
</gene>
<dbReference type="Proteomes" id="UP001597492">
    <property type="component" value="Unassembled WGS sequence"/>
</dbReference>
<dbReference type="Pfam" id="PF07726">
    <property type="entry name" value="AAA_3"/>
    <property type="match status" value="1"/>
</dbReference>
<accession>A0ABW5UYL8</accession>
<dbReference type="Pfam" id="PF17863">
    <property type="entry name" value="AAA_lid_2"/>
    <property type="match status" value="1"/>
</dbReference>
<dbReference type="SMART" id="SM00382">
    <property type="entry name" value="AAA"/>
    <property type="match status" value="1"/>
</dbReference>
<dbReference type="EMBL" id="JBHUNE010000006">
    <property type="protein sequence ID" value="MFD2758535.1"/>
    <property type="molecule type" value="Genomic_DNA"/>
</dbReference>
<dbReference type="PANTHER" id="PTHR42759:SF1">
    <property type="entry name" value="MAGNESIUM-CHELATASE SUBUNIT CHLD"/>
    <property type="match status" value="1"/>
</dbReference>
<dbReference type="InterPro" id="IPR027417">
    <property type="entry name" value="P-loop_NTPase"/>
</dbReference>
<dbReference type="Gene3D" id="3.40.50.300">
    <property type="entry name" value="P-loop containing nucleotide triphosphate hydrolases"/>
    <property type="match status" value="1"/>
</dbReference>
<evidence type="ECO:0000313" key="2">
    <source>
        <dbReference type="EMBL" id="MFD2758535.1"/>
    </source>
</evidence>
<evidence type="ECO:0000259" key="1">
    <source>
        <dbReference type="SMART" id="SM00382"/>
    </source>
</evidence>
<name>A0ABW5UYL8_9MICO</name>
<comment type="caution">
    <text evidence="2">The sequence shown here is derived from an EMBL/GenBank/DDBJ whole genome shotgun (WGS) entry which is preliminary data.</text>
</comment>
<sequence length="333" mass="36605">MACMTASPRISHDELARAYDLTGKIGTALESRVVGQDRLRQTLLIGLLTGGHVLLESVPGLAKTTAAETLAASLNGEFKRIQCTPDLLPSDIIGTQVYDAVEARFETRLGPVHANVVLLDEINRSSAKTQSAMLEAMQERQTTIGGKRYPLPSPFLVIATQNPIEQEGTYILAEAQLDRFMLKDVLDYPQPHEEAEVLRRIDAGVFTEGLSHVAELDDVLQLQELTRRVYIDPAITEYIVSIAYVSRHVDQYLVPELARLVEAGVSPRASINFTAGARAVALLAGRDHVIPEDVRSLAYRILRHRVLLGFEAEATGVKPERVIDALLQAVRTP</sequence>
<dbReference type="InterPro" id="IPR041628">
    <property type="entry name" value="ChlI/MoxR_AAA_lid"/>
</dbReference>
<dbReference type="PANTHER" id="PTHR42759">
    <property type="entry name" value="MOXR FAMILY PROTEIN"/>
    <property type="match status" value="1"/>
</dbReference>
<dbReference type="CDD" id="cd00009">
    <property type="entry name" value="AAA"/>
    <property type="match status" value="1"/>
</dbReference>
<keyword evidence="3" id="KW-1185">Reference proteome</keyword>
<feature type="domain" description="AAA+ ATPase" evidence="1">
    <location>
        <begin position="49"/>
        <end position="192"/>
    </location>
</feature>
<dbReference type="Gene3D" id="1.10.8.80">
    <property type="entry name" value="Magnesium chelatase subunit I, C-Terminal domain"/>
    <property type="match status" value="1"/>
</dbReference>
<organism evidence="2 3">
    <name type="scientific">Gulosibacter faecalis</name>
    <dbReference type="NCBI Taxonomy" id="272240"/>
    <lineage>
        <taxon>Bacteria</taxon>
        <taxon>Bacillati</taxon>
        <taxon>Actinomycetota</taxon>
        <taxon>Actinomycetes</taxon>
        <taxon>Micrococcales</taxon>
        <taxon>Microbacteriaceae</taxon>
        <taxon>Gulosibacter</taxon>
    </lineage>
</organism>
<dbReference type="InterPro" id="IPR003593">
    <property type="entry name" value="AAA+_ATPase"/>
</dbReference>
<dbReference type="RefSeq" id="WP_026339596.1">
    <property type="nucleotide sequence ID" value="NZ_JBHUNE010000006.1"/>
</dbReference>
<dbReference type="PIRSF" id="PIRSF002849">
    <property type="entry name" value="AAA_ATPase_chaperone_MoxR_prd"/>
    <property type="match status" value="1"/>
</dbReference>
<dbReference type="InterPro" id="IPR050764">
    <property type="entry name" value="CbbQ/NirQ/NorQ/GpvN"/>
</dbReference>
<protein>
    <submittedName>
        <fullName evidence="2">AAA family ATPase</fullName>
    </submittedName>
</protein>